<comment type="caution">
    <text evidence="2">The sequence shown here is derived from an EMBL/GenBank/DDBJ whole genome shotgun (WGS) entry which is preliminary data.</text>
</comment>
<dbReference type="Proteomes" id="UP000653099">
    <property type="component" value="Unassembled WGS sequence"/>
</dbReference>
<dbReference type="AlphaFoldDB" id="A0A830ECX1"/>
<proteinExistence type="predicted"/>
<dbReference type="EMBL" id="BMOC01000014">
    <property type="protein sequence ID" value="GGJ11853.1"/>
    <property type="molecule type" value="Genomic_DNA"/>
</dbReference>
<accession>A0A830ECX1</accession>
<dbReference type="Pfam" id="PF23928">
    <property type="entry name" value="DUF7266"/>
    <property type="match status" value="1"/>
</dbReference>
<reference evidence="2" key="1">
    <citation type="journal article" date="2014" name="Int. J. Syst. Evol. Microbiol.">
        <title>Complete genome sequence of Corynebacterium casei LMG S-19264T (=DSM 44701T), isolated from a smear-ripened cheese.</title>
        <authorList>
            <consortium name="US DOE Joint Genome Institute (JGI-PGF)"/>
            <person name="Walter F."/>
            <person name="Albersmeier A."/>
            <person name="Kalinowski J."/>
            <person name="Ruckert C."/>
        </authorList>
    </citation>
    <scope>NUCLEOTIDE SEQUENCE</scope>
    <source>
        <strain evidence="2">JCM 14359</strain>
    </source>
</reference>
<name>A0A830ECX1_9EURY</name>
<keyword evidence="3" id="KW-1185">Reference proteome</keyword>
<organism evidence="2 3">
    <name type="scientific">Halobellus salinus</name>
    <dbReference type="NCBI Taxonomy" id="931585"/>
    <lineage>
        <taxon>Archaea</taxon>
        <taxon>Methanobacteriati</taxon>
        <taxon>Methanobacteriota</taxon>
        <taxon>Stenosarchaea group</taxon>
        <taxon>Halobacteria</taxon>
        <taxon>Halobacteriales</taxon>
        <taxon>Haloferacaceae</taxon>
        <taxon>Halobellus</taxon>
    </lineage>
</organism>
<evidence type="ECO:0000256" key="1">
    <source>
        <dbReference type="SAM" id="MobiDB-lite"/>
    </source>
</evidence>
<feature type="region of interest" description="Disordered" evidence="1">
    <location>
        <begin position="124"/>
        <end position="149"/>
    </location>
</feature>
<protein>
    <submittedName>
        <fullName evidence="2">Uncharacterized protein</fullName>
    </submittedName>
</protein>
<evidence type="ECO:0000313" key="2">
    <source>
        <dbReference type="EMBL" id="GGJ11853.1"/>
    </source>
</evidence>
<dbReference type="InterPro" id="IPR055690">
    <property type="entry name" value="DUF7266"/>
</dbReference>
<evidence type="ECO:0000313" key="3">
    <source>
        <dbReference type="Proteomes" id="UP000653099"/>
    </source>
</evidence>
<gene>
    <name evidence="2" type="ORF">GCM10008995_22200</name>
</gene>
<sequence length="149" mass="15135">MLFAALLTATFFGGIAPDYRASVGAELGDRTLAAAADRIEAAVPAGDYPQIDRTVTVRLPATIRGDPYRIVAGGGTPEVALVHPDRGVGGRLRLDLPAPVAVRGSWQSTSPSRVVVDAANGTTSVRLVDGTPDDGAGGSARPTGQEASG</sequence>
<reference evidence="2" key="2">
    <citation type="submission" date="2020-09" db="EMBL/GenBank/DDBJ databases">
        <authorList>
            <person name="Sun Q."/>
            <person name="Ohkuma M."/>
        </authorList>
    </citation>
    <scope>NUCLEOTIDE SEQUENCE</scope>
    <source>
        <strain evidence="2">JCM 14359</strain>
    </source>
</reference>